<dbReference type="OrthoDB" id="420076at2759"/>
<comment type="caution">
    <text evidence="2">The sequence shown here is derived from an EMBL/GenBank/DDBJ whole genome shotgun (WGS) entry which is preliminary data.</text>
</comment>
<evidence type="ECO:0000259" key="1">
    <source>
        <dbReference type="PROSITE" id="PS51746"/>
    </source>
</evidence>
<dbReference type="SUPFAM" id="SSF81606">
    <property type="entry name" value="PP2C-like"/>
    <property type="match status" value="1"/>
</dbReference>
<gene>
    <name evidence="2" type="ORF">GOMPHAMPRED_007209</name>
</gene>
<proteinExistence type="predicted"/>
<dbReference type="PANTHER" id="PTHR13832">
    <property type="entry name" value="PROTEIN PHOSPHATASE 2C"/>
    <property type="match status" value="1"/>
</dbReference>
<dbReference type="AlphaFoldDB" id="A0A8H3EP77"/>
<dbReference type="InterPro" id="IPR001932">
    <property type="entry name" value="PPM-type_phosphatase-like_dom"/>
</dbReference>
<name>A0A8H3EP77_9LECA</name>
<dbReference type="GO" id="GO:0004741">
    <property type="term" value="F:[pyruvate dehydrogenase (acetyl-transferring)]-phosphatase activity"/>
    <property type="evidence" value="ECO:0007669"/>
    <property type="project" value="TreeGrafter"/>
</dbReference>
<dbReference type="PROSITE" id="PS51746">
    <property type="entry name" value="PPM_2"/>
    <property type="match status" value="1"/>
</dbReference>
<dbReference type="InterPro" id="IPR036457">
    <property type="entry name" value="PPM-type-like_dom_sf"/>
</dbReference>
<dbReference type="EMBL" id="CAJPDQ010000006">
    <property type="protein sequence ID" value="CAF9910856.1"/>
    <property type="molecule type" value="Genomic_DNA"/>
</dbReference>
<protein>
    <recommendedName>
        <fullName evidence="1">PPM-type phosphatase domain-containing protein</fullName>
    </recommendedName>
</protein>
<dbReference type="Proteomes" id="UP000664169">
    <property type="component" value="Unassembled WGS sequence"/>
</dbReference>
<dbReference type="Gene3D" id="3.60.40.10">
    <property type="entry name" value="PPM-type phosphatase domain"/>
    <property type="match status" value="1"/>
</dbReference>
<dbReference type="GO" id="GO:0005739">
    <property type="term" value="C:mitochondrion"/>
    <property type="evidence" value="ECO:0007669"/>
    <property type="project" value="TreeGrafter"/>
</dbReference>
<accession>A0A8H3EP77</accession>
<dbReference type="PANTHER" id="PTHR13832:SF792">
    <property type="entry name" value="GM14286P"/>
    <property type="match status" value="1"/>
</dbReference>
<dbReference type="CDD" id="cd00143">
    <property type="entry name" value="PP2Cc"/>
    <property type="match status" value="1"/>
</dbReference>
<organism evidence="2 3">
    <name type="scientific">Gomphillus americanus</name>
    <dbReference type="NCBI Taxonomy" id="1940652"/>
    <lineage>
        <taxon>Eukaryota</taxon>
        <taxon>Fungi</taxon>
        <taxon>Dikarya</taxon>
        <taxon>Ascomycota</taxon>
        <taxon>Pezizomycotina</taxon>
        <taxon>Lecanoromycetes</taxon>
        <taxon>OSLEUM clade</taxon>
        <taxon>Ostropomycetidae</taxon>
        <taxon>Ostropales</taxon>
        <taxon>Graphidaceae</taxon>
        <taxon>Gomphilloideae</taxon>
        <taxon>Gomphillus</taxon>
    </lineage>
</organism>
<evidence type="ECO:0000313" key="3">
    <source>
        <dbReference type="Proteomes" id="UP000664169"/>
    </source>
</evidence>
<reference evidence="2" key="1">
    <citation type="submission" date="2021-03" db="EMBL/GenBank/DDBJ databases">
        <authorList>
            <person name="Tagirdzhanova G."/>
        </authorList>
    </citation>
    <scope>NUCLEOTIDE SEQUENCE</scope>
</reference>
<keyword evidence="3" id="KW-1185">Reference proteome</keyword>
<dbReference type="SMART" id="SM00332">
    <property type="entry name" value="PP2Cc"/>
    <property type="match status" value="1"/>
</dbReference>
<sequence length="1123" mass="125199">MRRAAFQVLRSARRASAPGRRPIDTRLFSTSSLYHARRTRSRPLPSLALSTQGQLQYPLQSALQLRNLALFVLSSLVASGAWFAYKDPSVERQSGIVASTSSTFSAISTAFISNTIPSASFLYTEPPAAIESLKKHLVVQNDQFFTGDFGDQPVSKQVDGSGRLVVEMLTPEQATQKLRQNQESYFVKRGQGVVRYDVVQLASNSPIEDDHVEKIIINPENSGAKSASDWSFWGVFDGHSGWITSAKLRQTLVSYVARELNNAHRDALAQSPTVLPSPEAIDAAIKKGFIRLDNEICHESVEKALKMKSKPNAVELLAPALSGACALLSFYDSKTGLLRVACTGDSRAVLGRRADSGKWLAMPLSEDQTGGTPSEDARLRAEHPGEPYVTNRGRILGQLEPSRAFGDAIYKWSRDTATQVKTSFFGRTPSDLLKTPPYVTAEPVITTTKIDSKRGDFLVMATDGLWECLTNEEVVGLVGQWLDQQKSNSKSNSSWISWLGNPFSSNLPVENHHTNQNKADGQRNPIRQQQWSIKDGDERFVVEDKNAATHLIRNALGGKNSDMVCALLSLPSPYSRRYRDDLTVQVIFFGNDEPSGEVMENIAASAAIKAKLQDEQAKFTLIANGILTKTISNDNNKVMSELCYPFWARHLKCEERESGSSTCKNCFKAKRSCDGFHVISKNSITPAVPKVSRGQLEEETFDQFAKRFAPWLGRLTDPAYWVKSVLPAAQGHDSVFSAALAVTALYGMPVNEALPGSHSAQKQYQTAIAWYRNSVNASIGTVANHQSVPDISLLLLTTMLYINIEMRQAHYHNLHGLIRTAFALVYSARVALWKSKDTTVLASLTQLLEGGASLAIDSICIPRSHRDFAIVLALRIASETGAPEHDQLRLELLSIAYDVSDKVIAIECAQKETCCIIFSTGPCAGLSNIGSNQQDKEEIPFQRDVASLEDRMRNWYRRFVKFKTGLDPATEPWAIQFRQQSIFFSVRAQWQAHYLNKCLDAVPQAIEERFSTLLGLFEEMALDQIPGYVTDMGIVPPCLTVTWYCRKQAVLDRVIAIFKQYCIYNKNEYMENIQAYLETLVNTDPKDATEIERELFGRKPTIFKKWHGYMCLQYLVRKKPPEF</sequence>
<feature type="domain" description="PPM-type phosphatase" evidence="1">
    <location>
        <begin position="195"/>
        <end position="589"/>
    </location>
</feature>
<dbReference type="Pfam" id="PF00481">
    <property type="entry name" value="PP2C"/>
    <property type="match status" value="1"/>
</dbReference>
<evidence type="ECO:0000313" key="2">
    <source>
        <dbReference type="EMBL" id="CAF9910856.1"/>
    </source>
</evidence>
<dbReference type="InterPro" id="IPR015655">
    <property type="entry name" value="PP2C"/>
</dbReference>